<comment type="caution">
    <text evidence="5">The sequence shown here is derived from an EMBL/GenBank/DDBJ whole genome shotgun (WGS) entry which is preliminary data.</text>
</comment>
<dbReference type="PANTHER" id="PTHR42909:SF1">
    <property type="entry name" value="CARBOHYDRATE KINASE PFKB DOMAIN-CONTAINING PROTEIN"/>
    <property type="match status" value="1"/>
</dbReference>
<keyword evidence="1" id="KW-0808">Transferase</keyword>
<dbReference type="AlphaFoldDB" id="A0A9J6CGY2"/>
<dbReference type="Gene3D" id="3.40.1190.20">
    <property type="match status" value="1"/>
</dbReference>
<dbReference type="GO" id="GO:0016798">
    <property type="term" value="F:hydrolase activity, acting on glycosyl bonds"/>
    <property type="evidence" value="ECO:0007669"/>
    <property type="project" value="TreeGrafter"/>
</dbReference>
<keyword evidence="3" id="KW-0418">Kinase</keyword>
<evidence type="ECO:0000256" key="2">
    <source>
        <dbReference type="ARBA" id="ARBA00022723"/>
    </source>
</evidence>
<dbReference type="GO" id="GO:0016301">
    <property type="term" value="F:kinase activity"/>
    <property type="evidence" value="ECO:0007669"/>
    <property type="project" value="UniProtKB-KW"/>
</dbReference>
<dbReference type="OrthoDB" id="198885at2759"/>
<dbReference type="GO" id="GO:0046872">
    <property type="term" value="F:metal ion binding"/>
    <property type="evidence" value="ECO:0007669"/>
    <property type="project" value="UniProtKB-KW"/>
</dbReference>
<dbReference type="Pfam" id="PF00294">
    <property type="entry name" value="PfkB"/>
    <property type="match status" value="1"/>
</dbReference>
<keyword evidence="6" id="KW-1185">Reference proteome</keyword>
<evidence type="ECO:0000256" key="1">
    <source>
        <dbReference type="ARBA" id="ARBA00022679"/>
    </source>
</evidence>
<dbReference type="InterPro" id="IPR002173">
    <property type="entry name" value="Carboh/pur_kinase_PfkB_CS"/>
</dbReference>
<dbReference type="Proteomes" id="UP001107558">
    <property type="component" value="Chromosome 1"/>
</dbReference>
<dbReference type="InterPro" id="IPR029056">
    <property type="entry name" value="Ribokinase-like"/>
</dbReference>
<name>A0A9J6CGY2_POLVA</name>
<gene>
    <name evidence="5" type="ORF">PVAND_010899</name>
</gene>
<dbReference type="GO" id="GO:0004730">
    <property type="term" value="F:pseudouridylate synthase activity"/>
    <property type="evidence" value="ECO:0007669"/>
    <property type="project" value="TreeGrafter"/>
</dbReference>
<dbReference type="CDD" id="cd01941">
    <property type="entry name" value="YeiC_kinase_like"/>
    <property type="match status" value="1"/>
</dbReference>
<feature type="domain" description="Carbohydrate kinase PfkB" evidence="4">
    <location>
        <begin position="32"/>
        <end position="335"/>
    </location>
</feature>
<keyword evidence="2" id="KW-0479">Metal-binding</keyword>
<accession>A0A9J6CGY2</accession>
<organism evidence="5 6">
    <name type="scientific">Polypedilum vanderplanki</name>
    <name type="common">Sleeping chironomid midge</name>
    <dbReference type="NCBI Taxonomy" id="319348"/>
    <lineage>
        <taxon>Eukaryota</taxon>
        <taxon>Metazoa</taxon>
        <taxon>Ecdysozoa</taxon>
        <taxon>Arthropoda</taxon>
        <taxon>Hexapoda</taxon>
        <taxon>Insecta</taxon>
        <taxon>Pterygota</taxon>
        <taxon>Neoptera</taxon>
        <taxon>Endopterygota</taxon>
        <taxon>Diptera</taxon>
        <taxon>Nematocera</taxon>
        <taxon>Chironomoidea</taxon>
        <taxon>Chironomidae</taxon>
        <taxon>Chironominae</taxon>
        <taxon>Polypedilum</taxon>
        <taxon>Polypedilum</taxon>
    </lineage>
</organism>
<evidence type="ECO:0000313" key="6">
    <source>
        <dbReference type="Proteomes" id="UP001107558"/>
    </source>
</evidence>
<evidence type="ECO:0000256" key="3">
    <source>
        <dbReference type="ARBA" id="ARBA00022777"/>
    </source>
</evidence>
<dbReference type="InterPro" id="IPR011611">
    <property type="entry name" value="PfkB_dom"/>
</dbReference>
<dbReference type="EMBL" id="JADBJN010000001">
    <property type="protein sequence ID" value="KAG5681466.1"/>
    <property type="molecule type" value="Genomic_DNA"/>
</dbReference>
<dbReference type="GO" id="GO:0005737">
    <property type="term" value="C:cytoplasm"/>
    <property type="evidence" value="ECO:0007669"/>
    <property type="project" value="TreeGrafter"/>
</dbReference>
<reference evidence="5" key="1">
    <citation type="submission" date="2021-03" db="EMBL/GenBank/DDBJ databases">
        <title>Chromosome level genome of the anhydrobiotic midge Polypedilum vanderplanki.</title>
        <authorList>
            <person name="Yoshida Y."/>
            <person name="Kikawada T."/>
            <person name="Gusev O."/>
        </authorList>
    </citation>
    <scope>NUCLEOTIDE SEQUENCE</scope>
    <source>
        <strain evidence="5">NIAS01</strain>
        <tissue evidence="5">Whole body or cell culture</tissue>
    </source>
</reference>
<dbReference type="PANTHER" id="PTHR42909">
    <property type="entry name" value="ZGC:136858"/>
    <property type="match status" value="1"/>
</dbReference>
<dbReference type="SUPFAM" id="SSF53613">
    <property type="entry name" value="Ribokinase-like"/>
    <property type="match status" value="1"/>
</dbReference>
<dbReference type="GO" id="GO:0006796">
    <property type="term" value="P:phosphate-containing compound metabolic process"/>
    <property type="evidence" value="ECO:0007669"/>
    <property type="project" value="UniProtKB-ARBA"/>
</dbReference>
<proteinExistence type="predicted"/>
<dbReference type="PROSITE" id="PS00584">
    <property type="entry name" value="PFKB_KINASES_2"/>
    <property type="match status" value="1"/>
</dbReference>
<protein>
    <recommendedName>
        <fullName evidence="4">Carbohydrate kinase PfkB domain-containing protein</fullName>
    </recommendedName>
</protein>
<sequence length="363" mass="40023">MKERLEGGEQAETTHFLPFPFAYLLKLNSATYKATTSYSAGGVGRNIAEDLHKLDNHVTFISAFGSDQNGSFLRNTLPENAITASLISDTMATATCAIILDKSGDCKLHIGDMRIHQEITPELIYENAHLIEKTPLVCIDANLSCETIDAILLLACKYNKPVFYEPTDVFIADKPFQLNPKQYHQIKFMTPNMNELRKIAQTLKPSLSSSSLPLSSSTHESALKIDEIANLCGELRDVVENIVVTVGCDGIFMQRFRDAESGFFNSNLKYIDDDHGKGKLQLRHYPSMTIEKDVKSSSGAGDAFCAGFITAMLCGKSEAICVSVGFEAALTALRSVHAVPKEFFNKSHACWKTSAKFNIVRSE</sequence>
<evidence type="ECO:0000313" key="5">
    <source>
        <dbReference type="EMBL" id="KAG5681466.1"/>
    </source>
</evidence>
<evidence type="ECO:0000259" key="4">
    <source>
        <dbReference type="Pfam" id="PF00294"/>
    </source>
</evidence>